<dbReference type="Pfam" id="PF01823">
    <property type="entry name" value="MACPF"/>
    <property type="match status" value="1"/>
</dbReference>
<dbReference type="GO" id="GO:0009626">
    <property type="term" value="P:plant-type hypersensitive response"/>
    <property type="evidence" value="ECO:0007669"/>
    <property type="project" value="TreeGrafter"/>
</dbReference>
<dbReference type="EMBL" id="OY731400">
    <property type="protein sequence ID" value="CAJ1938448.1"/>
    <property type="molecule type" value="Genomic_DNA"/>
</dbReference>
<name>A0AA86SFT3_9FABA</name>
<dbReference type="InterPro" id="IPR020864">
    <property type="entry name" value="MACPF"/>
</dbReference>
<dbReference type="GO" id="GO:2000031">
    <property type="term" value="P:regulation of salicylic acid mediated signaling pathway"/>
    <property type="evidence" value="ECO:0007669"/>
    <property type="project" value="InterPro"/>
</dbReference>
<organism evidence="3 4">
    <name type="scientific">Sphenostylis stenocarpa</name>
    <dbReference type="NCBI Taxonomy" id="92480"/>
    <lineage>
        <taxon>Eukaryota</taxon>
        <taxon>Viridiplantae</taxon>
        <taxon>Streptophyta</taxon>
        <taxon>Embryophyta</taxon>
        <taxon>Tracheophyta</taxon>
        <taxon>Spermatophyta</taxon>
        <taxon>Magnoliopsida</taxon>
        <taxon>eudicotyledons</taxon>
        <taxon>Gunneridae</taxon>
        <taxon>Pentapetalae</taxon>
        <taxon>rosids</taxon>
        <taxon>fabids</taxon>
        <taxon>Fabales</taxon>
        <taxon>Fabaceae</taxon>
        <taxon>Papilionoideae</taxon>
        <taxon>50 kb inversion clade</taxon>
        <taxon>NPAAA clade</taxon>
        <taxon>indigoferoid/millettioid clade</taxon>
        <taxon>Phaseoleae</taxon>
        <taxon>Sphenostylis</taxon>
    </lineage>
</organism>
<dbReference type="Proteomes" id="UP001189624">
    <property type="component" value="Chromosome 3"/>
</dbReference>
<evidence type="ECO:0000256" key="1">
    <source>
        <dbReference type="SAM" id="MobiDB-lite"/>
    </source>
</evidence>
<gene>
    <name evidence="3" type="ORF">AYBTSS11_LOCUS8582</name>
</gene>
<evidence type="ECO:0000259" key="2">
    <source>
        <dbReference type="PROSITE" id="PS51412"/>
    </source>
</evidence>
<evidence type="ECO:0000313" key="3">
    <source>
        <dbReference type="EMBL" id="CAJ1938448.1"/>
    </source>
</evidence>
<dbReference type="GO" id="GO:0005886">
    <property type="term" value="C:plasma membrane"/>
    <property type="evidence" value="ECO:0007669"/>
    <property type="project" value="TreeGrafter"/>
</dbReference>
<feature type="domain" description="MACPF" evidence="2">
    <location>
        <begin position="1"/>
        <end position="286"/>
    </location>
</feature>
<dbReference type="PROSITE" id="PS51412">
    <property type="entry name" value="MACPF_2"/>
    <property type="match status" value="1"/>
</dbReference>
<dbReference type="PANTHER" id="PTHR33199">
    <property type="entry name" value="MACPF DOMAIN-CONTAINING PROTEIN CAD1"/>
    <property type="match status" value="1"/>
</dbReference>
<dbReference type="SMART" id="SM00457">
    <property type="entry name" value="MACPF"/>
    <property type="match status" value="1"/>
</dbReference>
<dbReference type="Gramene" id="rna-AYBTSS11_LOCUS8582">
    <property type="protein sequence ID" value="CAJ1938448.1"/>
    <property type="gene ID" value="gene-AYBTSS11_LOCUS8582"/>
</dbReference>
<dbReference type="AlphaFoldDB" id="A0AA86SFT3"/>
<evidence type="ECO:0000313" key="4">
    <source>
        <dbReference type="Proteomes" id="UP001189624"/>
    </source>
</evidence>
<keyword evidence="4" id="KW-1185">Reference proteome</keyword>
<dbReference type="PANTHER" id="PTHR33199:SF8">
    <property type="entry name" value="MACPF DOMAIN-CONTAINING PROTEIN NSL1"/>
    <property type="match status" value="1"/>
</dbReference>
<protein>
    <recommendedName>
        <fullName evidence="2">MACPF domain-containing protein</fullName>
    </recommendedName>
</protein>
<feature type="region of interest" description="Disordered" evidence="1">
    <location>
        <begin position="197"/>
        <end position="217"/>
    </location>
</feature>
<accession>A0AA86SFT3</accession>
<proteinExistence type="predicted"/>
<reference evidence="3" key="1">
    <citation type="submission" date="2023-10" db="EMBL/GenBank/DDBJ databases">
        <authorList>
            <person name="Domelevo Entfellner J.-B."/>
        </authorList>
    </citation>
    <scope>NUCLEOTIDE SEQUENCE</scope>
</reference>
<sequence length="286" mass="31739">MAAEKAVKVIGQGYDLCKDIRFSACKSRLIEIGRKHTRDLVFPGGVVVDDVPNSIKCDKGERTRFHSDVLPFNQMSEHFNKQLSLSGKIPTGQFNTMFNMKNGWATDAASTKNLAYDGCIEILKSIDAFWFIEKYGTHIIVGVQMGGKDVIHIKQTKNSDFTPIEVQKLLKQLADGRFSEVSNQSSTVNPADKLRKLKDNHGQRNKPNPAAGRPVLRSHSKNDDIVSISVRRGGIDNGQSYNKWLSTISQCPNVISMSFVPITSLLNSVPGNGFLSHAVNLYLRCE</sequence>
<dbReference type="InterPro" id="IPR044663">
    <property type="entry name" value="CAD1/NSL1-like"/>
</dbReference>